<feature type="non-terminal residue" evidence="1">
    <location>
        <position position="1"/>
    </location>
</feature>
<reference evidence="1 2" key="1">
    <citation type="submission" date="2017-06" db="EMBL/GenBank/DDBJ databases">
        <title>Updating the genomic taxonomy and epidemiology of Campylobacter hyointestinalis; discovery in New Zealand farmed ruminants.</title>
        <authorList>
            <person name="Wilkinson D.A."/>
            <person name="Fayaz A."/>
            <person name="Biggs P.J."/>
            <person name="Midwinter A.C."/>
        </authorList>
    </citation>
    <scope>NUCLEOTIDE SEQUENCE [LARGE SCALE GENOMIC DNA]</scope>
    <source>
        <strain evidence="1 2">S1614a</strain>
    </source>
</reference>
<dbReference type="InterPro" id="IPR027417">
    <property type="entry name" value="P-loop_NTPase"/>
</dbReference>
<name>A0A855N8U7_CAMHY</name>
<sequence>LDKMVNIIKMAKEQNEKLVAYIVINRASTNPFLYKKIESLRNFIEEIKQDYIKLSQTIVYERERYKVATQLGLGVVEMKDGNKAEQEIRDLCNEICT</sequence>
<accession>A0A855N8U7</accession>
<dbReference type="Gene3D" id="3.40.50.300">
    <property type="entry name" value="P-loop containing nucleotide triphosphate hydrolases"/>
    <property type="match status" value="1"/>
</dbReference>
<organism evidence="1 2">
    <name type="scientific">Campylobacter hyointestinalis subsp. hyointestinalis</name>
    <dbReference type="NCBI Taxonomy" id="91352"/>
    <lineage>
        <taxon>Bacteria</taxon>
        <taxon>Pseudomonadati</taxon>
        <taxon>Campylobacterota</taxon>
        <taxon>Epsilonproteobacteria</taxon>
        <taxon>Campylobacterales</taxon>
        <taxon>Campylobacteraceae</taxon>
        <taxon>Campylobacter</taxon>
    </lineage>
</organism>
<dbReference type="EMBL" id="NIQP01000025">
    <property type="protein sequence ID" value="PPB69068.1"/>
    <property type="molecule type" value="Genomic_DNA"/>
</dbReference>
<dbReference type="AlphaFoldDB" id="A0A855N8U7"/>
<evidence type="ECO:0000313" key="1">
    <source>
        <dbReference type="EMBL" id="PPB69068.1"/>
    </source>
</evidence>
<evidence type="ECO:0000313" key="2">
    <source>
        <dbReference type="Proteomes" id="UP000239685"/>
    </source>
</evidence>
<gene>
    <name evidence="1" type="ORF">CDQ78_09465</name>
</gene>
<protein>
    <submittedName>
        <fullName evidence="1">Chromosome partitioning protein ParA</fullName>
    </submittedName>
</protein>
<dbReference type="Proteomes" id="UP000239685">
    <property type="component" value="Unassembled WGS sequence"/>
</dbReference>
<comment type="caution">
    <text evidence="1">The sequence shown here is derived from an EMBL/GenBank/DDBJ whole genome shotgun (WGS) entry which is preliminary data.</text>
</comment>
<proteinExistence type="predicted"/>